<proteinExistence type="predicted"/>
<reference evidence="1 2" key="1">
    <citation type="submission" date="2016-11" db="EMBL/GenBank/DDBJ databases">
        <authorList>
            <consortium name="Pathogen Informatics"/>
        </authorList>
    </citation>
    <scope>NUCLEOTIDE SEQUENCE [LARGE SCALE GENOMIC DNA]</scope>
    <source>
        <strain evidence="1 2">968</strain>
    </source>
</reference>
<comment type="caution">
    <text evidence="1">The sequence shown here is derived from an EMBL/GenBank/DDBJ whole genome shotgun (WGS) entry which is preliminary data.</text>
</comment>
<evidence type="ECO:0000313" key="2">
    <source>
        <dbReference type="Proteomes" id="UP000185183"/>
    </source>
</evidence>
<organism evidence="1 2">
    <name type="scientific">Mycobacteroides abscessus subsp. bolletii</name>
    <dbReference type="NCBI Taxonomy" id="319705"/>
    <lineage>
        <taxon>Bacteria</taxon>
        <taxon>Bacillati</taxon>
        <taxon>Actinomycetota</taxon>
        <taxon>Actinomycetes</taxon>
        <taxon>Mycobacteriales</taxon>
        <taxon>Mycobacteriaceae</taxon>
        <taxon>Mycobacteroides</taxon>
        <taxon>Mycobacteroides abscessus</taxon>
    </lineage>
</organism>
<sequence>MRLHLEGHDPVTAVITYQGQRHAFTSRTMYPGIDGMRVGHMWITNEIRVVFHRRDSTIIATVDDHGQTYELRPAE</sequence>
<dbReference type="EMBL" id="FSFA01000003">
    <property type="protein sequence ID" value="SHX43015.1"/>
    <property type="molecule type" value="Genomic_DNA"/>
</dbReference>
<gene>
    <name evidence="1" type="ORF">SAMEA2275694_02628</name>
</gene>
<dbReference type="Proteomes" id="UP000185183">
    <property type="component" value="Unassembled WGS sequence"/>
</dbReference>
<protein>
    <submittedName>
        <fullName evidence="1">Uncharacterized protein</fullName>
    </submittedName>
</protein>
<name>A0A9Q7SES4_9MYCO</name>
<evidence type="ECO:0000313" key="1">
    <source>
        <dbReference type="EMBL" id="SHX43015.1"/>
    </source>
</evidence>
<accession>A0A9Q7SES4</accession>
<dbReference type="AlphaFoldDB" id="A0A9Q7SES4"/>
<dbReference type="RefSeq" id="WP_074357508.1">
    <property type="nucleotide sequence ID" value="NZ_FSCP01000001.1"/>
</dbReference>